<evidence type="ECO:0000313" key="1">
    <source>
        <dbReference type="EMBL" id="CAB1433809.1"/>
    </source>
</evidence>
<dbReference type="EMBL" id="CADEAL010001600">
    <property type="protein sequence ID" value="CAB1433809.1"/>
    <property type="molecule type" value="Genomic_DNA"/>
</dbReference>
<name>A0A9N7UKC5_PLEPL</name>
<sequence>MNFVHHQRGPSSTTNLATSNLVSFTCRHDYDPICAPDVTAVRLSATPSPHPRSPSAAPLILIALSTLESNTPLCNLACMAVDQLYARHQPPRRHMHASAPSGHKDFDAIILLISGRPALLSLLLIFHHLATRATDFLLHSQSVLLRKLPFEIPDILKNRDTTYYYLSSPACVELETLMHVSIAGHQRLRFPDL</sequence>
<organism evidence="1 2">
    <name type="scientific">Pleuronectes platessa</name>
    <name type="common">European plaice</name>
    <dbReference type="NCBI Taxonomy" id="8262"/>
    <lineage>
        <taxon>Eukaryota</taxon>
        <taxon>Metazoa</taxon>
        <taxon>Chordata</taxon>
        <taxon>Craniata</taxon>
        <taxon>Vertebrata</taxon>
        <taxon>Euteleostomi</taxon>
        <taxon>Actinopterygii</taxon>
        <taxon>Neopterygii</taxon>
        <taxon>Teleostei</taxon>
        <taxon>Neoteleostei</taxon>
        <taxon>Acanthomorphata</taxon>
        <taxon>Carangaria</taxon>
        <taxon>Pleuronectiformes</taxon>
        <taxon>Pleuronectoidei</taxon>
        <taxon>Pleuronectidae</taxon>
        <taxon>Pleuronectes</taxon>
    </lineage>
</organism>
<accession>A0A9N7UKC5</accession>
<dbReference type="AlphaFoldDB" id="A0A9N7UKC5"/>
<keyword evidence="2" id="KW-1185">Reference proteome</keyword>
<protein>
    <submittedName>
        <fullName evidence="1">Uncharacterized protein</fullName>
    </submittedName>
</protein>
<dbReference type="Proteomes" id="UP001153269">
    <property type="component" value="Unassembled WGS sequence"/>
</dbReference>
<comment type="caution">
    <text evidence="1">The sequence shown here is derived from an EMBL/GenBank/DDBJ whole genome shotgun (WGS) entry which is preliminary data.</text>
</comment>
<evidence type="ECO:0000313" key="2">
    <source>
        <dbReference type="Proteomes" id="UP001153269"/>
    </source>
</evidence>
<gene>
    <name evidence="1" type="ORF">PLEPLA_LOCUS21900</name>
</gene>
<reference evidence="1" key="1">
    <citation type="submission" date="2020-03" db="EMBL/GenBank/DDBJ databases">
        <authorList>
            <person name="Weist P."/>
        </authorList>
    </citation>
    <scope>NUCLEOTIDE SEQUENCE</scope>
</reference>
<proteinExistence type="predicted"/>